<organism evidence="1 2">
    <name type="scientific">Actinoplanes auranticolor</name>
    <dbReference type="NCBI Taxonomy" id="47988"/>
    <lineage>
        <taxon>Bacteria</taxon>
        <taxon>Bacillati</taxon>
        <taxon>Actinomycetota</taxon>
        <taxon>Actinomycetes</taxon>
        <taxon>Micromonosporales</taxon>
        <taxon>Micromonosporaceae</taxon>
        <taxon>Actinoplanes</taxon>
    </lineage>
</organism>
<dbReference type="Proteomes" id="UP000681340">
    <property type="component" value="Unassembled WGS sequence"/>
</dbReference>
<evidence type="ECO:0000313" key="1">
    <source>
        <dbReference type="EMBL" id="GIM69986.1"/>
    </source>
</evidence>
<accession>A0A919VNC4</accession>
<sequence length="59" mass="6764">MRRDVLDLIDHVVRDVSLSEDAMRWAPDSVADLRLLIHREWPARRQATQRAGAPGSPLF</sequence>
<comment type="caution">
    <text evidence="1">The sequence shown here is derived from an EMBL/GenBank/DDBJ whole genome shotgun (WGS) entry which is preliminary data.</text>
</comment>
<protein>
    <submittedName>
        <fullName evidence="1">Uncharacterized protein</fullName>
    </submittedName>
</protein>
<evidence type="ECO:0000313" key="2">
    <source>
        <dbReference type="Proteomes" id="UP000681340"/>
    </source>
</evidence>
<dbReference type="AlphaFoldDB" id="A0A919VNC4"/>
<dbReference type="RefSeq" id="WP_212989892.1">
    <property type="nucleotide sequence ID" value="NZ_BAABEA010000053.1"/>
</dbReference>
<dbReference type="EMBL" id="BOQL01000029">
    <property type="protein sequence ID" value="GIM69986.1"/>
    <property type="molecule type" value="Genomic_DNA"/>
</dbReference>
<gene>
    <name evidence="1" type="ORF">Aau02nite_38880</name>
</gene>
<reference evidence="1" key="1">
    <citation type="submission" date="2021-03" db="EMBL/GenBank/DDBJ databases">
        <title>Whole genome shotgun sequence of Actinoplanes auranticolor NBRC 12245.</title>
        <authorList>
            <person name="Komaki H."/>
            <person name="Tamura T."/>
        </authorList>
    </citation>
    <scope>NUCLEOTIDE SEQUENCE</scope>
    <source>
        <strain evidence="1">NBRC 12245</strain>
    </source>
</reference>
<keyword evidence="2" id="KW-1185">Reference proteome</keyword>
<proteinExistence type="predicted"/>
<name>A0A919VNC4_9ACTN</name>